<dbReference type="InterPro" id="IPR006120">
    <property type="entry name" value="Resolvase_HTH_dom"/>
</dbReference>
<dbReference type="CDD" id="cd03768">
    <property type="entry name" value="SR_ResInv"/>
    <property type="match status" value="1"/>
</dbReference>
<dbReference type="InterPro" id="IPR001387">
    <property type="entry name" value="Cro/C1-type_HTH"/>
</dbReference>
<proteinExistence type="inferred from homology"/>
<evidence type="ECO:0000256" key="1">
    <source>
        <dbReference type="ARBA" id="ARBA00009913"/>
    </source>
</evidence>
<dbReference type="PANTHER" id="PTHR30461">
    <property type="entry name" value="DNA-INVERTASE FROM LAMBDOID PROPHAGE"/>
    <property type="match status" value="1"/>
</dbReference>
<evidence type="ECO:0000256" key="6">
    <source>
        <dbReference type="PROSITE-ProRule" id="PRU10137"/>
    </source>
</evidence>
<dbReference type="InterPro" id="IPR009057">
    <property type="entry name" value="Homeodomain-like_sf"/>
</dbReference>
<dbReference type="PROSITE" id="PS00397">
    <property type="entry name" value="RECOMBINASES_1"/>
    <property type="match status" value="1"/>
</dbReference>
<gene>
    <name evidence="10" type="ORF">CtesDRAFT_PD4603</name>
</gene>
<name>B7WX62_COMTK</name>
<feature type="region of interest" description="Disordered" evidence="7">
    <location>
        <begin position="177"/>
        <end position="203"/>
    </location>
</feature>
<dbReference type="CDD" id="cd00569">
    <property type="entry name" value="HTH_Hin_like"/>
    <property type="match status" value="1"/>
</dbReference>
<feature type="active site" description="O-(5'-phospho-DNA)-serine intermediate" evidence="5 6">
    <location>
        <position position="9"/>
    </location>
</feature>
<evidence type="ECO:0000256" key="2">
    <source>
        <dbReference type="ARBA" id="ARBA00022908"/>
    </source>
</evidence>
<dbReference type="Gene3D" id="1.10.10.60">
    <property type="entry name" value="Homeodomain-like"/>
    <property type="match status" value="1"/>
</dbReference>
<dbReference type="PROSITE" id="PS50943">
    <property type="entry name" value="HTH_CROC1"/>
    <property type="match status" value="1"/>
</dbReference>
<evidence type="ECO:0000256" key="5">
    <source>
        <dbReference type="PIRSR" id="PIRSR606118-50"/>
    </source>
</evidence>
<dbReference type="GO" id="GO:0003677">
    <property type="term" value="F:DNA binding"/>
    <property type="evidence" value="ECO:0007669"/>
    <property type="project" value="UniProtKB-KW"/>
</dbReference>
<keyword evidence="2" id="KW-0229">DNA integration</keyword>
<feature type="domain" description="HTH cro/C1-type" evidence="8">
    <location>
        <begin position="151"/>
        <end position="180"/>
    </location>
</feature>
<accession>B7WX62</accession>
<feature type="domain" description="Resolvase/invertase-type recombinase catalytic" evidence="9">
    <location>
        <begin position="1"/>
        <end position="133"/>
    </location>
</feature>
<dbReference type="RefSeq" id="WP_003059097.1">
    <property type="nucleotide sequence ID" value="NZ_AAUJ02000001.1"/>
</dbReference>
<comment type="similarity">
    <text evidence="1">Belongs to the site-specific recombinase resolvase family.</text>
</comment>
<evidence type="ECO:0000313" key="10">
    <source>
        <dbReference type="EMBL" id="EED69655.1"/>
    </source>
</evidence>
<evidence type="ECO:0000256" key="3">
    <source>
        <dbReference type="ARBA" id="ARBA00023125"/>
    </source>
</evidence>
<dbReference type="Pfam" id="PF00239">
    <property type="entry name" value="Resolvase"/>
    <property type="match status" value="1"/>
</dbReference>
<comment type="caution">
    <text evidence="10">The sequence shown here is derived from an EMBL/GenBank/DDBJ whole genome shotgun (WGS) entry which is preliminary data.</text>
</comment>
<protein>
    <submittedName>
        <fullName evidence="10">Resolvase domain protein</fullName>
    </submittedName>
</protein>
<dbReference type="Gene3D" id="3.40.50.1390">
    <property type="entry name" value="Resolvase, N-terminal catalytic domain"/>
    <property type="match status" value="1"/>
</dbReference>
<evidence type="ECO:0000256" key="7">
    <source>
        <dbReference type="SAM" id="MobiDB-lite"/>
    </source>
</evidence>
<dbReference type="PANTHER" id="PTHR30461:SF26">
    <property type="entry name" value="RESOLVASE HOMOLOG YNEB"/>
    <property type="match status" value="1"/>
</dbReference>
<evidence type="ECO:0000259" key="9">
    <source>
        <dbReference type="PROSITE" id="PS51736"/>
    </source>
</evidence>
<keyword evidence="4" id="KW-0233">DNA recombination</keyword>
<dbReference type="Proteomes" id="UP000003039">
    <property type="component" value="Unassembled WGS sequence"/>
</dbReference>
<dbReference type="InterPro" id="IPR006118">
    <property type="entry name" value="Recombinase_CS"/>
</dbReference>
<keyword evidence="3" id="KW-0238">DNA-binding</keyword>
<dbReference type="GO" id="GO:0015074">
    <property type="term" value="P:DNA integration"/>
    <property type="evidence" value="ECO:0007669"/>
    <property type="project" value="UniProtKB-KW"/>
</dbReference>
<evidence type="ECO:0000313" key="11">
    <source>
        <dbReference type="Proteomes" id="UP000003039"/>
    </source>
</evidence>
<dbReference type="SMART" id="SM00857">
    <property type="entry name" value="Resolvase"/>
    <property type="match status" value="1"/>
</dbReference>
<dbReference type="SUPFAM" id="SSF46689">
    <property type="entry name" value="Homeodomain-like"/>
    <property type="match status" value="1"/>
</dbReference>
<dbReference type="PROSITE" id="PS51736">
    <property type="entry name" value="RECOMBINASES_3"/>
    <property type="match status" value="1"/>
</dbReference>
<evidence type="ECO:0000256" key="4">
    <source>
        <dbReference type="ARBA" id="ARBA00023172"/>
    </source>
</evidence>
<feature type="compositionally biased region" description="Basic and acidic residues" evidence="7">
    <location>
        <begin position="180"/>
        <end position="190"/>
    </location>
</feature>
<dbReference type="InterPro" id="IPR036162">
    <property type="entry name" value="Resolvase-like_N_sf"/>
</dbReference>
<reference evidence="10 11" key="1">
    <citation type="journal article" date="2004" name="Appl. Environ. Microbiol.">
        <title>Mineralization of individual congeners of linear alkylbenzenesulfonate by defined pairs of heterotrophic bacteria.</title>
        <authorList>
            <person name="Schleheck D."/>
            <person name="Knepper T.P."/>
            <person name="Fischer K."/>
            <person name="Cook A.M."/>
        </authorList>
    </citation>
    <scope>NUCLEOTIDE SEQUENCE [LARGE SCALE GENOMIC DNA]</scope>
    <source>
        <strain evidence="11">DSM 14576 / KF-1</strain>
    </source>
</reference>
<dbReference type="InterPro" id="IPR050639">
    <property type="entry name" value="SSR_resolvase"/>
</dbReference>
<dbReference type="InterPro" id="IPR006119">
    <property type="entry name" value="Resolv_N"/>
</dbReference>
<dbReference type="PROSITE" id="PS00398">
    <property type="entry name" value="RECOMBINASES_2"/>
    <property type="match status" value="1"/>
</dbReference>
<sequence>MLIGYARVSTREQETYLQIDALNKAGVGVIYQEKTSSVGSRPELQKLLSSLAEGDCLVVYKLDRIARSLKDLLAILDRVKLSGATIRSITEPLDTTGPIGLFMVQVLGAVAQLERGIIRERAIAGQVAAIKRGIVWGGRKSALSPEQAAEALRLRQDGMTQKEVAEVLGVSRSTISRLESPARPRAEPRRPVLSQYLSQEPAE</sequence>
<organism evidence="10 11">
    <name type="scientific">Comamonas testosteroni (strain DSM 14576 / KF-1)</name>
    <name type="common">Pseudomonas testosteroni</name>
    <dbReference type="NCBI Taxonomy" id="399795"/>
    <lineage>
        <taxon>Bacteria</taxon>
        <taxon>Pseudomonadati</taxon>
        <taxon>Pseudomonadota</taxon>
        <taxon>Betaproteobacteria</taxon>
        <taxon>Burkholderiales</taxon>
        <taxon>Comamonadaceae</taxon>
        <taxon>Comamonas</taxon>
    </lineage>
</organism>
<dbReference type="GO" id="GO:0000150">
    <property type="term" value="F:DNA strand exchange activity"/>
    <property type="evidence" value="ECO:0007669"/>
    <property type="project" value="InterPro"/>
</dbReference>
<evidence type="ECO:0000259" key="8">
    <source>
        <dbReference type="PROSITE" id="PS50943"/>
    </source>
</evidence>
<dbReference type="eggNOG" id="COG1961">
    <property type="taxonomic scope" value="Bacteria"/>
</dbReference>
<dbReference type="OrthoDB" id="8585334at2"/>
<dbReference type="SUPFAM" id="SSF53041">
    <property type="entry name" value="Resolvase-like"/>
    <property type="match status" value="1"/>
</dbReference>
<dbReference type="AlphaFoldDB" id="B7WX62"/>
<dbReference type="EMBL" id="AAUJ02000001">
    <property type="protein sequence ID" value="EED69655.1"/>
    <property type="molecule type" value="Genomic_DNA"/>
</dbReference>
<dbReference type="Pfam" id="PF02796">
    <property type="entry name" value="HTH_7"/>
    <property type="match status" value="1"/>
</dbReference>